<evidence type="ECO:0000256" key="1">
    <source>
        <dbReference type="SAM" id="SignalP"/>
    </source>
</evidence>
<sequence>MEINRRLWISAGLIGGLLLSPPFSASAQPVRVLTQLIETAKQFPNEEVAIKSLKSDGFNVLYNNYGAQV</sequence>
<evidence type="ECO:0000313" key="3">
    <source>
        <dbReference type="Proteomes" id="UP000290287"/>
    </source>
</evidence>
<dbReference type="AlphaFoldDB" id="A0A4V1LSJ2"/>
<keyword evidence="1" id="KW-0732">Signal</keyword>
<feature type="signal peptide" evidence="1">
    <location>
        <begin position="1"/>
        <end position="27"/>
    </location>
</feature>
<dbReference type="RefSeq" id="WP_129123596.1">
    <property type="nucleotide sequence ID" value="NZ_PEIB01000030.1"/>
</dbReference>
<name>A0A4V1LSJ2_9GAMM</name>
<gene>
    <name evidence="2" type="ORF">CS022_19220</name>
</gene>
<comment type="caution">
    <text evidence="2">The sequence shown here is derived from an EMBL/GenBank/DDBJ whole genome shotgun (WGS) entry which is preliminary data.</text>
</comment>
<dbReference type="Proteomes" id="UP000290287">
    <property type="component" value="Unassembled WGS sequence"/>
</dbReference>
<keyword evidence="3" id="KW-1185">Reference proteome</keyword>
<dbReference type="EMBL" id="PEIB01000030">
    <property type="protein sequence ID" value="RXJ71888.1"/>
    <property type="molecule type" value="Genomic_DNA"/>
</dbReference>
<protein>
    <submittedName>
        <fullName evidence="2">Uncharacterized protein</fullName>
    </submittedName>
</protein>
<reference evidence="2 3" key="1">
    <citation type="submission" date="2017-10" db="EMBL/GenBank/DDBJ databases">
        <title>Nyctiphanis sp. nov., isolated from the stomach of the euphausiid Nyctiphanes simplex (Hansen, 1911) in the Gulf of California.</title>
        <authorList>
            <person name="Gomez-Gil B."/>
            <person name="Aguilar-Mendez M."/>
            <person name="Lopez-Cortes A."/>
            <person name="Gomez-Gutierrez J."/>
            <person name="Roque A."/>
            <person name="Lang E."/>
            <person name="Gonzalez-Castillo A."/>
        </authorList>
    </citation>
    <scope>NUCLEOTIDE SEQUENCE [LARGE SCALE GENOMIC DNA]</scope>
    <source>
        <strain evidence="2 3">CAIM 600</strain>
    </source>
</reference>
<accession>A0A4V1LSJ2</accession>
<proteinExistence type="predicted"/>
<evidence type="ECO:0000313" key="2">
    <source>
        <dbReference type="EMBL" id="RXJ71888.1"/>
    </source>
</evidence>
<feature type="chain" id="PRO_5020242690" evidence="1">
    <location>
        <begin position="28"/>
        <end position="69"/>
    </location>
</feature>
<organism evidence="2 3">
    <name type="scientific">Veronia nyctiphanis</name>
    <dbReference type="NCBI Taxonomy" id="1278244"/>
    <lineage>
        <taxon>Bacteria</taxon>
        <taxon>Pseudomonadati</taxon>
        <taxon>Pseudomonadota</taxon>
        <taxon>Gammaproteobacteria</taxon>
        <taxon>Vibrionales</taxon>
        <taxon>Vibrionaceae</taxon>
        <taxon>Veronia</taxon>
    </lineage>
</organism>